<keyword evidence="1" id="KW-0547">Nucleotide-binding</keyword>
<dbReference type="OrthoDB" id="258627at2759"/>
<dbReference type="SUPFAM" id="SSF90002">
    <property type="entry name" value="Hypothetical protein YjiA, C-terminal domain"/>
    <property type="match status" value="1"/>
</dbReference>
<dbReference type="EMBL" id="VUJU01001004">
    <property type="protein sequence ID" value="KAF0767281.1"/>
    <property type="molecule type" value="Genomic_DNA"/>
</dbReference>
<evidence type="ECO:0000256" key="6">
    <source>
        <dbReference type="ARBA" id="ARBA00034320"/>
    </source>
</evidence>
<gene>
    <name evidence="10" type="ORF">FWK35_00022411</name>
</gene>
<comment type="similarity">
    <text evidence="6">Belongs to the SIMIBI class G3E GTPase family. ZNG1 subfamily.</text>
</comment>
<evidence type="ECO:0000256" key="4">
    <source>
        <dbReference type="ARBA" id="ARBA00023134"/>
    </source>
</evidence>
<dbReference type="GO" id="GO:0005525">
    <property type="term" value="F:GTP binding"/>
    <property type="evidence" value="ECO:0007669"/>
    <property type="project" value="UniProtKB-KW"/>
</dbReference>
<dbReference type="InterPro" id="IPR036627">
    <property type="entry name" value="CobW-likC_sf"/>
</dbReference>
<dbReference type="Proteomes" id="UP000478052">
    <property type="component" value="Unassembled WGS sequence"/>
</dbReference>
<evidence type="ECO:0000256" key="1">
    <source>
        <dbReference type="ARBA" id="ARBA00022741"/>
    </source>
</evidence>
<sequence length="405" mass="45008">PEAGRCKCNVLFHLFDGEVLVFHSAFNNDNVYTVFRIIAMDSDDEIPSLVTAITLEPVPVTIITGYLGSGKTTLLNYILTEQHNKKIAVILNEFGEGDTMEKSIAVGEKGNLCEEWLELQNGCLCCSVKDNGVKAIENLMLKRGKFDYILLETTGLADPGPIAKLFWIDTELGSDVHLDGIVCVIDSKNANKHLGNNLLDEPNLDIINPSTRQIALADIILINKIDLVDSSTLETLKTKIRSINGSSEIIETTNSRIDLNKILDLKSYSSSNSSRVDEMIRNVESFERKTHIHQNVSTVTLEVPDGILRTSLDTFVCQILWENMLKDGRGNLSEIIRMKGVIRFADGSIAMIQSVYDMYEFQELSKNVSEVPPGSRIILIGTFLDKTELNYLLNKCIDSGNESLS</sequence>
<keyword evidence="4" id="KW-0342">GTP-binding</keyword>
<name>A0A6G0Z9L3_APHCR</name>
<keyword evidence="2" id="KW-0378">Hydrolase</keyword>
<dbReference type="Gene3D" id="3.40.50.300">
    <property type="entry name" value="P-loop containing nucleotide triphosphate hydrolases"/>
    <property type="match status" value="1"/>
</dbReference>
<evidence type="ECO:0000259" key="8">
    <source>
        <dbReference type="Pfam" id="PF02492"/>
    </source>
</evidence>
<comment type="caution">
    <text evidence="10">The sequence shown here is derived from an EMBL/GenBank/DDBJ whole genome shotgun (WGS) entry which is preliminary data.</text>
</comment>
<dbReference type="SUPFAM" id="SSF52540">
    <property type="entry name" value="P-loop containing nucleoside triphosphate hydrolases"/>
    <property type="match status" value="1"/>
</dbReference>
<reference evidence="10 11" key="1">
    <citation type="submission" date="2019-08" db="EMBL/GenBank/DDBJ databases">
        <title>Whole genome of Aphis craccivora.</title>
        <authorList>
            <person name="Voronova N.V."/>
            <person name="Shulinski R.S."/>
            <person name="Bandarenka Y.V."/>
            <person name="Zhorov D.G."/>
            <person name="Warner D."/>
        </authorList>
    </citation>
    <scope>NUCLEOTIDE SEQUENCE [LARGE SCALE GENOMIC DNA]</scope>
    <source>
        <strain evidence="10">180601</strain>
        <tissue evidence="10">Whole Body</tissue>
    </source>
</reference>
<dbReference type="InterPro" id="IPR027417">
    <property type="entry name" value="P-loop_NTPase"/>
</dbReference>
<organism evidence="10 11">
    <name type="scientific">Aphis craccivora</name>
    <name type="common">Cowpea aphid</name>
    <dbReference type="NCBI Taxonomy" id="307492"/>
    <lineage>
        <taxon>Eukaryota</taxon>
        <taxon>Metazoa</taxon>
        <taxon>Ecdysozoa</taxon>
        <taxon>Arthropoda</taxon>
        <taxon>Hexapoda</taxon>
        <taxon>Insecta</taxon>
        <taxon>Pterygota</taxon>
        <taxon>Neoptera</taxon>
        <taxon>Paraneoptera</taxon>
        <taxon>Hemiptera</taxon>
        <taxon>Sternorrhyncha</taxon>
        <taxon>Aphidomorpha</taxon>
        <taxon>Aphidoidea</taxon>
        <taxon>Aphididae</taxon>
        <taxon>Aphidini</taxon>
        <taxon>Aphis</taxon>
        <taxon>Aphis</taxon>
    </lineage>
</organism>
<keyword evidence="11" id="KW-1185">Reference proteome</keyword>
<dbReference type="AlphaFoldDB" id="A0A6G0Z9L3"/>
<dbReference type="GO" id="GO:0005737">
    <property type="term" value="C:cytoplasm"/>
    <property type="evidence" value="ECO:0007669"/>
    <property type="project" value="TreeGrafter"/>
</dbReference>
<feature type="domain" description="CobW C-terminal" evidence="9">
    <location>
        <begin position="322"/>
        <end position="396"/>
    </location>
</feature>
<evidence type="ECO:0000313" key="10">
    <source>
        <dbReference type="EMBL" id="KAF0767281.1"/>
    </source>
</evidence>
<dbReference type="PANTHER" id="PTHR13748">
    <property type="entry name" value="COBW-RELATED"/>
    <property type="match status" value="1"/>
</dbReference>
<dbReference type="Pfam" id="PF07683">
    <property type="entry name" value="CobW_C"/>
    <property type="match status" value="1"/>
</dbReference>
<evidence type="ECO:0000256" key="3">
    <source>
        <dbReference type="ARBA" id="ARBA00022833"/>
    </source>
</evidence>
<evidence type="ECO:0000256" key="5">
    <source>
        <dbReference type="ARBA" id="ARBA00023186"/>
    </source>
</evidence>
<keyword evidence="5" id="KW-0143">Chaperone</keyword>
<feature type="non-terminal residue" evidence="10">
    <location>
        <position position="1"/>
    </location>
</feature>
<dbReference type="Gene3D" id="3.30.1220.10">
    <property type="entry name" value="CobW-like, C-terminal domain"/>
    <property type="match status" value="1"/>
</dbReference>
<dbReference type="Pfam" id="PF02492">
    <property type="entry name" value="cobW"/>
    <property type="match status" value="1"/>
</dbReference>
<evidence type="ECO:0000256" key="7">
    <source>
        <dbReference type="ARBA" id="ARBA00049117"/>
    </source>
</evidence>
<evidence type="ECO:0000259" key="9">
    <source>
        <dbReference type="Pfam" id="PF07683"/>
    </source>
</evidence>
<proteinExistence type="inferred from homology"/>
<dbReference type="CDD" id="cd03112">
    <property type="entry name" value="CobW-like"/>
    <property type="match status" value="1"/>
</dbReference>
<feature type="domain" description="CobW/HypB/UreG nucleotide-binding" evidence="8">
    <location>
        <begin position="59"/>
        <end position="250"/>
    </location>
</feature>
<protein>
    <submittedName>
        <fullName evidence="10">COBW domain-containing protein 1-like</fullName>
    </submittedName>
</protein>
<dbReference type="InterPro" id="IPR003495">
    <property type="entry name" value="CobW/HypB/UreG_nucleotide-bd"/>
</dbReference>
<feature type="non-terminal residue" evidence="10">
    <location>
        <position position="405"/>
    </location>
</feature>
<evidence type="ECO:0000313" key="11">
    <source>
        <dbReference type="Proteomes" id="UP000478052"/>
    </source>
</evidence>
<accession>A0A6G0Z9L3</accession>
<dbReference type="PANTHER" id="PTHR13748:SF31">
    <property type="entry name" value="ZINC-REGULATED GTPASE METALLOPROTEIN ACTIVATOR 1A-RELATED"/>
    <property type="match status" value="1"/>
</dbReference>
<comment type="catalytic activity">
    <reaction evidence="7">
        <text>GTP + H2O = GDP + phosphate + H(+)</text>
        <dbReference type="Rhea" id="RHEA:19669"/>
        <dbReference type="ChEBI" id="CHEBI:15377"/>
        <dbReference type="ChEBI" id="CHEBI:15378"/>
        <dbReference type="ChEBI" id="CHEBI:37565"/>
        <dbReference type="ChEBI" id="CHEBI:43474"/>
        <dbReference type="ChEBI" id="CHEBI:58189"/>
    </reaction>
    <physiologicalReaction direction="left-to-right" evidence="7">
        <dbReference type="Rhea" id="RHEA:19670"/>
    </physiologicalReaction>
</comment>
<dbReference type="GO" id="GO:0016787">
    <property type="term" value="F:hydrolase activity"/>
    <property type="evidence" value="ECO:0007669"/>
    <property type="project" value="UniProtKB-KW"/>
</dbReference>
<dbReference type="InterPro" id="IPR011629">
    <property type="entry name" value="CobW-like_C"/>
</dbReference>
<dbReference type="InterPro" id="IPR051316">
    <property type="entry name" value="Zinc-reg_GTPase_activator"/>
</dbReference>
<keyword evidence="3" id="KW-0862">Zinc</keyword>
<evidence type="ECO:0000256" key="2">
    <source>
        <dbReference type="ARBA" id="ARBA00022801"/>
    </source>
</evidence>